<accession>A0ABT4MIR4</accession>
<dbReference type="Proteomes" id="UP001081071">
    <property type="component" value="Unassembled WGS sequence"/>
</dbReference>
<dbReference type="EMBL" id="JAPWIJ010000009">
    <property type="protein sequence ID" value="MCZ4520887.1"/>
    <property type="molecule type" value="Genomic_DNA"/>
</dbReference>
<sequence length="210" mass="22630">MHLLAFTPIDVDAAELQRRQDRYDQLSPAGISVELRNIGADAPSALDTEFDIRRSEDVLALAFRSVHETEADGFLPDCVLDPCAEESDSFARPLYGLTRLTASFYASQGHRIGALARNDAIAAEMDRRLGFYRIVAEATEVLGLGVHDIADTAAWGRAVSGHASKLRCTIAINACSAVDLVDPLSSPQVVDPTATALRLLGLRSELQVPA</sequence>
<evidence type="ECO:0000313" key="2">
    <source>
        <dbReference type="Proteomes" id="UP001081071"/>
    </source>
</evidence>
<keyword evidence="2" id="KW-1185">Reference proteome</keyword>
<comment type="caution">
    <text evidence="1">The sequence shown here is derived from an EMBL/GenBank/DDBJ whole genome shotgun (WGS) entry which is preliminary data.</text>
</comment>
<organism evidence="1 2">
    <name type="scientific">Rhodococcus ruber</name>
    <dbReference type="NCBI Taxonomy" id="1830"/>
    <lineage>
        <taxon>Bacteria</taxon>
        <taxon>Bacillati</taxon>
        <taxon>Actinomycetota</taxon>
        <taxon>Actinomycetes</taxon>
        <taxon>Mycobacteriales</taxon>
        <taxon>Nocardiaceae</taxon>
        <taxon>Rhodococcus</taxon>
    </lineage>
</organism>
<protein>
    <submittedName>
        <fullName evidence="1">Hydantoin racemase</fullName>
    </submittedName>
</protein>
<proteinExistence type="predicted"/>
<evidence type="ECO:0000313" key="1">
    <source>
        <dbReference type="EMBL" id="MCZ4520887.1"/>
    </source>
</evidence>
<gene>
    <name evidence="1" type="ORF">O4220_20435</name>
</gene>
<dbReference type="RefSeq" id="WP_269607307.1">
    <property type="nucleotide sequence ID" value="NZ_JAPWIJ010000009.1"/>
</dbReference>
<name>A0ABT4MIR4_9NOCA</name>
<reference evidence="1" key="1">
    <citation type="submission" date="2022-12" db="EMBL/GenBank/DDBJ databases">
        <authorList>
            <person name="Krivoruchko A.V."/>
            <person name="Elkin A."/>
        </authorList>
    </citation>
    <scope>NUCLEOTIDE SEQUENCE</scope>
    <source>
        <strain evidence="1">IEGM 1391</strain>
    </source>
</reference>